<dbReference type="Proteomes" id="UP000027471">
    <property type="component" value="Unassembled WGS sequence"/>
</dbReference>
<dbReference type="GO" id="GO:0008324">
    <property type="term" value="F:monoatomic cation transmembrane transporter activity"/>
    <property type="evidence" value="ECO:0007669"/>
    <property type="project" value="InterPro"/>
</dbReference>
<dbReference type="AlphaFoldDB" id="A0A074KCQ3"/>
<feature type="transmembrane region" description="Helical" evidence="9">
    <location>
        <begin position="357"/>
        <end position="378"/>
    </location>
</feature>
<keyword evidence="4" id="KW-1003">Cell membrane</keyword>
<feature type="transmembrane region" description="Helical" evidence="9">
    <location>
        <begin position="285"/>
        <end position="304"/>
    </location>
</feature>
<dbReference type="STRING" id="1353528.DT23_04560"/>
<evidence type="ECO:0008006" key="12">
    <source>
        <dbReference type="Google" id="ProtNLM"/>
    </source>
</evidence>
<name>A0A074KCQ3_9RHOB</name>
<dbReference type="Pfam" id="PF02386">
    <property type="entry name" value="TrkH"/>
    <property type="match status" value="1"/>
</dbReference>
<gene>
    <name evidence="10" type="ORF">DT23_04560</name>
</gene>
<dbReference type="eggNOG" id="COG0168">
    <property type="taxonomic scope" value="Bacteria"/>
</dbReference>
<comment type="subcellular location">
    <subcellularLocation>
        <location evidence="1">Cell membrane</location>
        <topology evidence="1">Multi-pass membrane protein</topology>
    </subcellularLocation>
</comment>
<comment type="caution">
    <text evidence="10">The sequence shown here is derived from an EMBL/GenBank/DDBJ whole genome shotgun (WGS) entry which is preliminary data.</text>
</comment>
<feature type="transmembrane region" description="Helical" evidence="9">
    <location>
        <begin position="195"/>
        <end position="214"/>
    </location>
</feature>
<dbReference type="GO" id="GO:0005886">
    <property type="term" value="C:plasma membrane"/>
    <property type="evidence" value="ECO:0007669"/>
    <property type="project" value="UniProtKB-SubCell"/>
</dbReference>
<comment type="similarity">
    <text evidence="2">Belongs to the TrkH potassium transport family.</text>
</comment>
<keyword evidence="7" id="KW-0406">Ion transport</keyword>
<evidence type="ECO:0000256" key="2">
    <source>
        <dbReference type="ARBA" id="ARBA00009137"/>
    </source>
</evidence>
<dbReference type="GO" id="GO:0030001">
    <property type="term" value="P:metal ion transport"/>
    <property type="evidence" value="ECO:0007669"/>
    <property type="project" value="UniProtKB-ARBA"/>
</dbReference>
<dbReference type="RefSeq" id="WP_156023919.1">
    <property type="nucleotide sequence ID" value="NZ_AUNB01000029.1"/>
</dbReference>
<dbReference type="PANTHER" id="PTHR32024">
    <property type="entry name" value="TRK SYSTEM POTASSIUM UPTAKE PROTEIN TRKG-RELATED"/>
    <property type="match status" value="1"/>
</dbReference>
<feature type="transmembrane region" description="Helical" evidence="9">
    <location>
        <begin position="71"/>
        <end position="91"/>
    </location>
</feature>
<evidence type="ECO:0000256" key="5">
    <source>
        <dbReference type="ARBA" id="ARBA00022692"/>
    </source>
</evidence>
<keyword evidence="11" id="KW-1185">Reference proteome</keyword>
<keyword evidence="5 9" id="KW-0812">Transmembrane</keyword>
<keyword evidence="6 9" id="KW-1133">Transmembrane helix</keyword>
<evidence type="ECO:0000256" key="8">
    <source>
        <dbReference type="ARBA" id="ARBA00023136"/>
    </source>
</evidence>
<feature type="transmembrane region" description="Helical" evidence="9">
    <location>
        <begin position="134"/>
        <end position="152"/>
    </location>
</feature>
<dbReference type="PANTHER" id="PTHR32024:SF2">
    <property type="entry name" value="TRK SYSTEM POTASSIUM UPTAKE PROTEIN TRKG-RELATED"/>
    <property type="match status" value="1"/>
</dbReference>
<evidence type="ECO:0000313" key="10">
    <source>
        <dbReference type="EMBL" id="KEO59357.1"/>
    </source>
</evidence>
<accession>A0A074KCQ3</accession>
<evidence type="ECO:0000256" key="7">
    <source>
        <dbReference type="ARBA" id="ARBA00023065"/>
    </source>
</evidence>
<evidence type="ECO:0000256" key="3">
    <source>
        <dbReference type="ARBA" id="ARBA00022448"/>
    </source>
</evidence>
<evidence type="ECO:0000256" key="6">
    <source>
        <dbReference type="ARBA" id="ARBA00022989"/>
    </source>
</evidence>
<proteinExistence type="inferred from homology"/>
<organism evidence="10 11">
    <name type="scientific">Thioclava indica</name>
    <dbReference type="NCBI Taxonomy" id="1353528"/>
    <lineage>
        <taxon>Bacteria</taxon>
        <taxon>Pseudomonadati</taxon>
        <taxon>Pseudomonadota</taxon>
        <taxon>Alphaproteobacteria</taxon>
        <taxon>Rhodobacterales</taxon>
        <taxon>Paracoccaceae</taxon>
        <taxon>Thioclava</taxon>
    </lineage>
</organism>
<keyword evidence="8 9" id="KW-0472">Membrane</keyword>
<feature type="transmembrane region" description="Helical" evidence="9">
    <location>
        <begin position="39"/>
        <end position="59"/>
    </location>
</feature>
<protein>
    <recommendedName>
        <fullName evidence="12">Potassium transporter TrkH</fullName>
    </recommendedName>
</protein>
<evidence type="ECO:0000256" key="1">
    <source>
        <dbReference type="ARBA" id="ARBA00004651"/>
    </source>
</evidence>
<dbReference type="EMBL" id="AUNB01000029">
    <property type="protein sequence ID" value="KEO59357.1"/>
    <property type="molecule type" value="Genomic_DNA"/>
</dbReference>
<sequence>MIRALKALPMPIQLMLVSSLAMFLPATHALITHHHAIARSFFYSGTLFLFISVLVALANGANARPRRAGRASLLSMLAVFLILPMMLALPFDQSLPDTSFFNSWWEMVSSLTTTGATLYEPARLPGSLHLWRGLVAWMGGFYILVMAIAVLAPMRLGGFEVFFSGGPSGAPSANAPAANGGAETSERIAHYATRIAPAYIGLTGALWLGLMMAGDPPLVGFIHAMSTLSTSGISPVAGMAGSSSGLGGEILIFLFFIPALSRRLWPGGGELRASDKLSNDPELRLAAFLVVIVPLFLFLRHWLAALEVKMPADFGAIFRSIWGSLFTSLSFLTTTGFQSTSWHDARSWSGLGTPGLILGGLAIIGGGVATTAGGVRLLRVYALLRHGERELDKLIYPTSVAGGGAMARKLRRDGAYISWIFFMLFAISIAVVMMLVSLFGLSFEPATILTIASLSNTGPLASIAADIPLSWATLSEPVKAVFALAMVLGRLETLAIIALFNPEFWRG</sequence>
<feature type="transmembrane region" description="Helical" evidence="9">
    <location>
        <begin position="416"/>
        <end position="439"/>
    </location>
</feature>
<keyword evidence="3" id="KW-0813">Transport</keyword>
<evidence type="ECO:0000256" key="9">
    <source>
        <dbReference type="SAM" id="Phobius"/>
    </source>
</evidence>
<feature type="transmembrane region" description="Helical" evidence="9">
    <location>
        <begin position="480"/>
        <end position="500"/>
    </location>
</feature>
<reference evidence="10 11" key="1">
    <citation type="journal article" date="2015" name="Antonie Van Leeuwenhoek">
        <title>Thioclava indica sp. nov., isolated from surface seawater of the Indian Ocean.</title>
        <authorList>
            <person name="Liu Y."/>
            <person name="Lai Q."/>
            <person name="Du J."/>
            <person name="Xu H."/>
            <person name="Jiang L."/>
            <person name="Shao Z."/>
        </authorList>
    </citation>
    <scope>NUCLEOTIDE SEQUENCE [LARGE SCALE GENOMIC DNA]</scope>
    <source>
        <strain evidence="10 11">DT23-4</strain>
    </source>
</reference>
<feature type="transmembrane region" description="Helical" evidence="9">
    <location>
        <begin position="316"/>
        <end position="337"/>
    </location>
</feature>
<evidence type="ECO:0000313" key="11">
    <source>
        <dbReference type="Proteomes" id="UP000027471"/>
    </source>
</evidence>
<evidence type="ECO:0000256" key="4">
    <source>
        <dbReference type="ARBA" id="ARBA00022475"/>
    </source>
</evidence>
<dbReference type="InterPro" id="IPR003445">
    <property type="entry name" value="Cat_transpt"/>
</dbReference>